<keyword evidence="9" id="KW-1185">Reference proteome</keyword>
<feature type="transmembrane region" description="Helical" evidence="6">
    <location>
        <begin position="364"/>
        <end position="383"/>
    </location>
</feature>
<evidence type="ECO:0000259" key="7">
    <source>
        <dbReference type="Pfam" id="PF12698"/>
    </source>
</evidence>
<evidence type="ECO:0000313" key="9">
    <source>
        <dbReference type="Proteomes" id="UP000245523"/>
    </source>
</evidence>
<feature type="transmembrane region" description="Helical" evidence="6">
    <location>
        <begin position="304"/>
        <end position="324"/>
    </location>
</feature>
<gene>
    <name evidence="8" type="ORF">B0H50_11522</name>
</gene>
<proteinExistence type="predicted"/>
<dbReference type="RefSeq" id="WP_106198911.1">
    <property type="nucleotide sequence ID" value="NZ_JAXEIU010000045.1"/>
</dbReference>
<comment type="caution">
    <text evidence="8">The sequence shown here is derived from an EMBL/GenBank/DDBJ whole genome shotgun (WGS) entry which is preliminary data.</text>
</comment>
<feature type="transmembrane region" description="Helical" evidence="6">
    <location>
        <begin position="243"/>
        <end position="261"/>
    </location>
</feature>
<dbReference type="Proteomes" id="UP000245523">
    <property type="component" value="Unassembled WGS sequence"/>
</dbReference>
<organism evidence="8 9">
    <name type="scientific">Hallerella porci</name>
    <dbReference type="NCBI Taxonomy" id="1945871"/>
    <lineage>
        <taxon>Bacteria</taxon>
        <taxon>Pseudomonadati</taxon>
        <taxon>Fibrobacterota</taxon>
        <taxon>Fibrobacteria</taxon>
        <taxon>Fibrobacterales</taxon>
        <taxon>Fibrobacteraceae</taxon>
        <taxon>Hallerella</taxon>
    </lineage>
</organism>
<evidence type="ECO:0000256" key="4">
    <source>
        <dbReference type="ARBA" id="ARBA00022989"/>
    </source>
</evidence>
<reference evidence="8 9" key="1">
    <citation type="submission" date="2018-05" db="EMBL/GenBank/DDBJ databases">
        <title>Animal gut microbial communities from fecal samples from Wisconsin, USA.</title>
        <authorList>
            <person name="Neumann A."/>
        </authorList>
    </citation>
    <scope>NUCLEOTIDE SEQUENCE [LARGE SCALE GENOMIC DNA]</scope>
    <source>
        <strain evidence="8 9">UWS4</strain>
    </source>
</reference>
<keyword evidence="2" id="KW-1003">Cell membrane</keyword>
<keyword evidence="5 6" id="KW-0472">Membrane</keyword>
<feature type="domain" description="ABC-2 type transporter transmembrane" evidence="7">
    <location>
        <begin position="28"/>
        <end position="380"/>
    </location>
</feature>
<keyword evidence="3 6" id="KW-0812">Transmembrane</keyword>
<evidence type="ECO:0000256" key="6">
    <source>
        <dbReference type="SAM" id="Phobius"/>
    </source>
</evidence>
<dbReference type="InterPro" id="IPR013525">
    <property type="entry name" value="ABC2_TM"/>
</dbReference>
<accession>A0ABX5LKR1</accession>
<protein>
    <submittedName>
        <fullName evidence="8">ABC-2 type transport system permease protein</fullName>
    </submittedName>
</protein>
<feature type="transmembrane region" description="Helical" evidence="6">
    <location>
        <begin position="20"/>
        <end position="39"/>
    </location>
</feature>
<sequence>MFRFVNQFFRITLVEWRTMLRDPACMLIIVVGVLLYAFYYPYPYKEEVANKAPAAIVDENHSAMSRQIIQMASAAQEDTIVAVLPQESEAQKLLADESIYCYLKIPEGTEAELRKGNNVSLGVYCHGAFILLYGNIATSFAMVAGSVGATTQVKHIALRGNSVAQAKAIRDPIPTRFFRMFNQSGGYGIYAVSAVLMIILQQTCLIGVCVMGGARRNRKFKLLKNCEDTENAPLISRYFGRSLAFVLHYLVALFFYKFIVYHVFEFPNRGDSWLVFIFGLIFFGCVVNMGMFFAQFLKYRESALAIFASVPILVLFSSGFSWPISNMPVWIRALGLAFPSTYAIPAWLEIQNLGATFSEVAPELLKLFLLSCFYLVLGILNTIRRDELEKRGCR</sequence>
<evidence type="ECO:0000256" key="2">
    <source>
        <dbReference type="ARBA" id="ARBA00022475"/>
    </source>
</evidence>
<dbReference type="PANTHER" id="PTHR30294:SF46">
    <property type="entry name" value="ABC TRANSPORTER PERMEASE"/>
    <property type="match status" value="1"/>
</dbReference>
<evidence type="ECO:0000313" key="8">
    <source>
        <dbReference type="EMBL" id="PWK97303.1"/>
    </source>
</evidence>
<evidence type="ECO:0000256" key="1">
    <source>
        <dbReference type="ARBA" id="ARBA00004651"/>
    </source>
</evidence>
<evidence type="ECO:0000256" key="5">
    <source>
        <dbReference type="ARBA" id="ARBA00023136"/>
    </source>
</evidence>
<dbReference type="InterPro" id="IPR051449">
    <property type="entry name" value="ABC-2_transporter_component"/>
</dbReference>
<dbReference type="Gene3D" id="3.40.1710.10">
    <property type="entry name" value="abc type-2 transporter like domain"/>
    <property type="match status" value="1"/>
</dbReference>
<dbReference type="EMBL" id="QGHD01000015">
    <property type="protein sequence ID" value="PWK97303.1"/>
    <property type="molecule type" value="Genomic_DNA"/>
</dbReference>
<feature type="transmembrane region" description="Helical" evidence="6">
    <location>
        <begin position="187"/>
        <end position="214"/>
    </location>
</feature>
<name>A0ABX5LKR1_9BACT</name>
<dbReference type="Pfam" id="PF12698">
    <property type="entry name" value="ABC2_membrane_3"/>
    <property type="match status" value="1"/>
</dbReference>
<feature type="transmembrane region" description="Helical" evidence="6">
    <location>
        <begin position="273"/>
        <end position="297"/>
    </location>
</feature>
<evidence type="ECO:0000256" key="3">
    <source>
        <dbReference type="ARBA" id="ARBA00022692"/>
    </source>
</evidence>
<comment type="subcellular location">
    <subcellularLocation>
        <location evidence="1">Cell membrane</location>
        <topology evidence="1">Multi-pass membrane protein</topology>
    </subcellularLocation>
</comment>
<dbReference type="PANTHER" id="PTHR30294">
    <property type="entry name" value="MEMBRANE COMPONENT OF ABC TRANSPORTER YHHJ-RELATED"/>
    <property type="match status" value="1"/>
</dbReference>
<keyword evidence="4 6" id="KW-1133">Transmembrane helix</keyword>